<evidence type="ECO:0000256" key="4">
    <source>
        <dbReference type="ARBA" id="ARBA00023315"/>
    </source>
</evidence>
<reference evidence="6 7" key="2">
    <citation type="journal article" date="1996" name="DNA Res.">
        <title>Sequence analysis of the genome of the unicellular cyanobacterium Synechocystis sp. strain PCC6803. II. Sequence determination of the entire genome and assignment of potential protein-coding regions.</title>
        <authorList>
            <person name="Kaneko T."/>
            <person name="Sato S."/>
            <person name="Kotani H."/>
            <person name="Tanaka A."/>
            <person name="Asamizu E."/>
            <person name="Nakamura Y."/>
            <person name="Miyajima N."/>
            <person name="Hirosawa M."/>
            <person name="Sugiura M."/>
            <person name="Sasamoto S."/>
            <person name="Kimura T."/>
            <person name="Hosouchi T."/>
            <person name="Matsuno A."/>
            <person name="Muraki A."/>
            <person name="Nakazaki N."/>
            <person name="Naruo K."/>
            <person name="Okumura S."/>
            <person name="Shimpo S."/>
            <person name="Takeuchi C."/>
            <person name="Wada T."/>
            <person name="Watanabe A."/>
            <person name="Yamada M."/>
            <person name="Yasuda M."/>
            <person name="Tabata S."/>
        </authorList>
    </citation>
    <scope>NUCLEOTIDE SEQUENCE [LARGE SCALE GENOMIC DNA]</scope>
    <source>
        <strain evidence="7">ATCC 27184 / PCC 6803 / Kazusa</strain>
    </source>
</reference>
<keyword evidence="3" id="KW-0808">Transferase</keyword>
<reference evidence="6 7" key="1">
    <citation type="journal article" date="1995" name="DNA Res.">
        <title>Sequence analysis of the genome of the unicellular cyanobacterium Synechocystis sp. strain PCC6803. I. Sequence features in the 1 Mb region from map positions 64% to 92% of the genome.</title>
        <authorList>
            <person name="Kaneko T."/>
            <person name="Tanaka A."/>
            <person name="Sato S."/>
            <person name="Kotani H."/>
            <person name="Sazuka T."/>
            <person name="Miyajima N."/>
            <person name="Sugiura M."/>
            <person name="Tabata S."/>
        </authorList>
    </citation>
    <scope>NUCLEOTIDE SEQUENCE [LARGE SCALE GENOMIC DNA]</scope>
    <source>
        <strain evidence="7">ATCC 27184 / PCC 6803 / Kazusa</strain>
    </source>
</reference>
<dbReference type="PhylomeDB" id="P73741"/>
<dbReference type="Gene3D" id="3.40.630.30">
    <property type="match status" value="1"/>
</dbReference>
<sequence>MVSLLGPKYDLFWPHREELPQFAQLDQQCLGGMWTLAGYEREWDSDHSVLLGIRLIARGNLVAMGAFWQILEEAHITLLAVAQAHRRQGLGKILLQNLLATAEHRQLERATLEVRASNQAAMDLYHQFGFQLAGCRKRYYPDGEDALILWKNHLSSPA</sequence>
<dbReference type="PANTHER" id="PTHR43420:SF44">
    <property type="entry name" value="ACETYLTRANSFERASE YPEA"/>
    <property type="match status" value="1"/>
</dbReference>
<dbReference type="InterPro" id="IPR006464">
    <property type="entry name" value="AcTrfase_RimI/Ard1"/>
</dbReference>
<dbReference type="PIR" id="S74828">
    <property type="entry name" value="S74828"/>
</dbReference>
<dbReference type="Pfam" id="PF00583">
    <property type="entry name" value="Acetyltransf_1"/>
    <property type="match status" value="1"/>
</dbReference>
<dbReference type="InterPro" id="IPR000182">
    <property type="entry name" value="GNAT_dom"/>
</dbReference>
<evidence type="ECO:0000259" key="5">
    <source>
        <dbReference type="PROSITE" id="PS51186"/>
    </source>
</evidence>
<dbReference type="PANTHER" id="PTHR43420">
    <property type="entry name" value="ACETYLTRANSFERASE"/>
    <property type="match status" value="1"/>
</dbReference>
<accession>P73741</accession>
<dbReference type="STRING" id="1148.gene:10498657"/>
<organism evidence="6 7">
    <name type="scientific">Synechocystis sp. (strain ATCC 27184 / PCC 6803 / Kazusa)</name>
    <dbReference type="NCBI Taxonomy" id="1111708"/>
    <lineage>
        <taxon>Bacteria</taxon>
        <taxon>Bacillati</taxon>
        <taxon>Cyanobacteriota</taxon>
        <taxon>Cyanophyceae</taxon>
        <taxon>Synechococcales</taxon>
        <taxon>Merismopediaceae</taxon>
        <taxon>Synechocystis</taxon>
    </lineage>
</organism>
<comment type="similarity">
    <text evidence="1">Belongs to the acetyltransferase family. RimI subfamily.</text>
</comment>
<evidence type="ECO:0000313" key="7">
    <source>
        <dbReference type="Proteomes" id="UP000001425"/>
    </source>
</evidence>
<protein>
    <submittedName>
        <fullName evidence="6">Ribosomal-protein-alanine acetyltransferase</fullName>
    </submittedName>
</protein>
<dbReference type="eggNOG" id="COG0456">
    <property type="taxonomic scope" value="Bacteria"/>
</dbReference>
<dbReference type="EnsemblBacteria" id="BAA17789">
    <property type="protein sequence ID" value="BAA17789"/>
    <property type="gene ID" value="BAA17789"/>
</dbReference>
<dbReference type="PROSITE" id="PS51186">
    <property type="entry name" value="GNAT"/>
    <property type="match status" value="1"/>
</dbReference>
<dbReference type="InParanoid" id="P73741"/>
<dbReference type="InterPro" id="IPR016181">
    <property type="entry name" value="Acyl_CoA_acyltransferase"/>
</dbReference>
<keyword evidence="7" id="KW-1185">Reference proteome</keyword>
<dbReference type="SUPFAM" id="SSF55729">
    <property type="entry name" value="Acyl-CoA N-acyltransferases (Nat)"/>
    <property type="match status" value="1"/>
</dbReference>
<dbReference type="AlphaFoldDB" id="P73741"/>
<evidence type="ECO:0000313" key="6">
    <source>
        <dbReference type="EMBL" id="BAA17789.1"/>
    </source>
</evidence>
<dbReference type="CDD" id="cd04301">
    <property type="entry name" value="NAT_SF"/>
    <property type="match status" value="1"/>
</dbReference>
<dbReference type="PaxDb" id="1148-1652871"/>
<dbReference type="EMBL" id="BA000022">
    <property type="protein sequence ID" value="BAA17789.1"/>
    <property type="molecule type" value="Genomic_DNA"/>
</dbReference>
<name>P73741_SYNY3</name>
<keyword evidence="2" id="KW-0963">Cytoplasm</keyword>
<evidence type="ECO:0000256" key="1">
    <source>
        <dbReference type="ARBA" id="ARBA00005395"/>
    </source>
</evidence>
<dbReference type="KEGG" id="syn:slr0853"/>
<keyword evidence="4" id="KW-0012">Acyltransferase</keyword>
<feature type="domain" description="N-acetyltransferase" evidence="5">
    <location>
        <begin position="7"/>
        <end position="154"/>
    </location>
</feature>
<dbReference type="Proteomes" id="UP000001425">
    <property type="component" value="Chromosome"/>
</dbReference>
<evidence type="ECO:0000256" key="2">
    <source>
        <dbReference type="ARBA" id="ARBA00022490"/>
    </source>
</evidence>
<dbReference type="FunCoup" id="P73741">
    <property type="interactions" value="374"/>
</dbReference>
<proteinExistence type="inferred from homology"/>
<dbReference type="GO" id="GO:0008999">
    <property type="term" value="F:protein-N-terminal-alanine acetyltransferase activity"/>
    <property type="evidence" value="ECO:0000318"/>
    <property type="project" value="GO_Central"/>
</dbReference>
<gene>
    <name evidence="6" type="primary">rimI</name>
</gene>
<dbReference type="InterPro" id="IPR050680">
    <property type="entry name" value="YpeA/RimI_acetyltransf"/>
</dbReference>
<dbReference type="NCBIfam" id="TIGR01575">
    <property type="entry name" value="rimI"/>
    <property type="match status" value="1"/>
</dbReference>
<evidence type="ECO:0000256" key="3">
    <source>
        <dbReference type="ARBA" id="ARBA00022679"/>
    </source>
</evidence>